<dbReference type="WBParaSite" id="scf7180000423943.g11897">
    <property type="protein sequence ID" value="scf7180000423943.g11897"/>
    <property type="gene ID" value="scf7180000423943.g11897"/>
</dbReference>
<evidence type="ECO:0000313" key="3">
    <source>
        <dbReference type="WBParaSite" id="scf7180000423943.g11897"/>
    </source>
</evidence>
<accession>A0A915PB21</accession>
<protein>
    <submittedName>
        <fullName evidence="3">Uncharacterized protein</fullName>
    </submittedName>
</protein>
<feature type="coiled-coil region" evidence="1">
    <location>
        <begin position="194"/>
        <end position="294"/>
    </location>
</feature>
<proteinExistence type="predicted"/>
<keyword evidence="1" id="KW-0175">Coiled coil</keyword>
<evidence type="ECO:0000256" key="1">
    <source>
        <dbReference type="SAM" id="Coils"/>
    </source>
</evidence>
<reference evidence="3" key="1">
    <citation type="submission" date="2022-11" db="UniProtKB">
        <authorList>
            <consortium name="WormBaseParasite"/>
        </authorList>
    </citation>
    <scope>IDENTIFICATION</scope>
</reference>
<name>A0A915PB21_9BILA</name>
<dbReference type="AlphaFoldDB" id="A0A915PB21"/>
<sequence>MQNDGFRLEYIGNPDNIDINKEEYKLTLKQKENIFEAITKNSNRHKVTFFEADNILNIIISKNNLKEQSQTEAQQQAQFQSKDEIRTEFIENIPQTSSSSSSADKEQNIYKRIKSELKKIIQDGDEENKIIKTSKVNSEFFQQFEWNTKLKIKYQKCLELILFLKTILLNNSDLKELNKLIFDQINEEYKLIHLNEINLEIKDLNLNKNSKEGKKLEKVVKLLESVDEKIRELNLKSRSNNNFKNCKKELDEVSKEIINLIKLINKINPLIGYFEELKEIEKKVKKRNKKEKENDVFTDEEINLGNEILNKINNLINKTIEEFNEGIEEKYKILKENAEKIIFGNKENKNYFYLEILTEIEEIKNYFKESSELFVGYCLTKRIENSFNKDGTVKFSEFLSDGVGHEYGLELKEFLGQTRIDMKYYKKIQKQIFNKLINKCNEIGNEFIKKCELFINHELQNWHSFCSIDTENLRYERFEEMNIVPNKFLNEGNFNDENSVEELSDED</sequence>
<keyword evidence="2" id="KW-1185">Reference proteome</keyword>
<dbReference type="Proteomes" id="UP000887560">
    <property type="component" value="Unplaced"/>
</dbReference>
<evidence type="ECO:0000313" key="2">
    <source>
        <dbReference type="Proteomes" id="UP000887560"/>
    </source>
</evidence>
<organism evidence="2 3">
    <name type="scientific">Meloidogyne floridensis</name>
    <dbReference type="NCBI Taxonomy" id="298350"/>
    <lineage>
        <taxon>Eukaryota</taxon>
        <taxon>Metazoa</taxon>
        <taxon>Ecdysozoa</taxon>
        <taxon>Nematoda</taxon>
        <taxon>Chromadorea</taxon>
        <taxon>Rhabditida</taxon>
        <taxon>Tylenchina</taxon>
        <taxon>Tylenchomorpha</taxon>
        <taxon>Tylenchoidea</taxon>
        <taxon>Meloidogynidae</taxon>
        <taxon>Meloidogyninae</taxon>
        <taxon>Meloidogyne</taxon>
    </lineage>
</organism>